<gene>
    <name evidence="3" type="ORF">C8A00DRAFT_35574</name>
</gene>
<dbReference type="SUPFAM" id="SSF52113">
    <property type="entry name" value="BRCT domain"/>
    <property type="match status" value="1"/>
</dbReference>
<evidence type="ECO:0000259" key="2">
    <source>
        <dbReference type="PROSITE" id="PS50172"/>
    </source>
</evidence>
<dbReference type="PROSITE" id="PS50172">
    <property type="entry name" value="BRCT"/>
    <property type="match status" value="1"/>
</dbReference>
<proteinExistence type="predicted"/>
<reference evidence="3" key="2">
    <citation type="submission" date="2023-05" db="EMBL/GenBank/DDBJ databases">
        <authorList>
            <consortium name="Lawrence Berkeley National Laboratory"/>
            <person name="Steindorff A."/>
            <person name="Hensen N."/>
            <person name="Bonometti L."/>
            <person name="Westerberg I."/>
            <person name="Brannstrom I.O."/>
            <person name="Guillou S."/>
            <person name="Cros-Aarteil S."/>
            <person name="Calhoun S."/>
            <person name="Haridas S."/>
            <person name="Kuo A."/>
            <person name="Mondo S."/>
            <person name="Pangilinan J."/>
            <person name="Riley R."/>
            <person name="Labutti K."/>
            <person name="Andreopoulos B."/>
            <person name="Lipzen A."/>
            <person name="Chen C."/>
            <person name="Yanf M."/>
            <person name="Daum C."/>
            <person name="Ng V."/>
            <person name="Clum A."/>
            <person name="Ohm R."/>
            <person name="Martin F."/>
            <person name="Silar P."/>
            <person name="Natvig D."/>
            <person name="Lalanne C."/>
            <person name="Gautier V."/>
            <person name="Ament-Velasquez S.L."/>
            <person name="Kruys A."/>
            <person name="Hutchinson M.I."/>
            <person name="Powell A.J."/>
            <person name="Barry K."/>
            <person name="Miller A.N."/>
            <person name="Grigoriev I.V."/>
            <person name="Debuchy R."/>
            <person name="Gladieux P."/>
            <person name="Thoren M.H."/>
            <person name="Johannesson H."/>
        </authorList>
    </citation>
    <scope>NUCLEOTIDE SEQUENCE</scope>
    <source>
        <strain evidence="3">CBS 538.74</strain>
    </source>
</reference>
<evidence type="ECO:0000256" key="1">
    <source>
        <dbReference type="SAM" id="MobiDB-lite"/>
    </source>
</evidence>
<dbReference type="AlphaFoldDB" id="A0AAN6ZVM1"/>
<keyword evidence="4" id="KW-1185">Reference proteome</keyword>
<accession>A0AAN6ZVM1</accession>
<feature type="domain" description="BRCT" evidence="2">
    <location>
        <begin position="5"/>
        <end position="111"/>
    </location>
</feature>
<dbReference type="InterPro" id="IPR036420">
    <property type="entry name" value="BRCT_dom_sf"/>
</dbReference>
<name>A0AAN6ZVM1_9PEZI</name>
<evidence type="ECO:0000313" key="4">
    <source>
        <dbReference type="Proteomes" id="UP001302745"/>
    </source>
</evidence>
<reference evidence="3" key="1">
    <citation type="journal article" date="2023" name="Mol. Phylogenet. Evol.">
        <title>Genome-scale phylogeny and comparative genomics of the fungal order Sordariales.</title>
        <authorList>
            <person name="Hensen N."/>
            <person name="Bonometti L."/>
            <person name="Westerberg I."/>
            <person name="Brannstrom I.O."/>
            <person name="Guillou S."/>
            <person name="Cros-Aarteil S."/>
            <person name="Calhoun S."/>
            <person name="Haridas S."/>
            <person name="Kuo A."/>
            <person name="Mondo S."/>
            <person name="Pangilinan J."/>
            <person name="Riley R."/>
            <person name="LaButti K."/>
            <person name="Andreopoulos B."/>
            <person name="Lipzen A."/>
            <person name="Chen C."/>
            <person name="Yan M."/>
            <person name="Daum C."/>
            <person name="Ng V."/>
            <person name="Clum A."/>
            <person name="Steindorff A."/>
            <person name="Ohm R.A."/>
            <person name="Martin F."/>
            <person name="Silar P."/>
            <person name="Natvig D.O."/>
            <person name="Lalanne C."/>
            <person name="Gautier V."/>
            <person name="Ament-Velasquez S.L."/>
            <person name="Kruys A."/>
            <person name="Hutchinson M.I."/>
            <person name="Powell A.J."/>
            <person name="Barry K."/>
            <person name="Miller A.N."/>
            <person name="Grigoriev I.V."/>
            <person name="Debuchy R."/>
            <person name="Gladieux P."/>
            <person name="Hiltunen Thoren M."/>
            <person name="Johannesson H."/>
        </authorList>
    </citation>
    <scope>NUCLEOTIDE SEQUENCE</scope>
    <source>
        <strain evidence="3">CBS 538.74</strain>
    </source>
</reference>
<evidence type="ECO:0000313" key="3">
    <source>
        <dbReference type="EMBL" id="KAK4151764.1"/>
    </source>
</evidence>
<comment type="caution">
    <text evidence="3">The sequence shown here is derived from an EMBL/GenBank/DDBJ whole genome shotgun (WGS) entry which is preliminary data.</text>
</comment>
<feature type="region of interest" description="Disordered" evidence="1">
    <location>
        <begin position="279"/>
        <end position="298"/>
    </location>
</feature>
<protein>
    <recommendedName>
        <fullName evidence="2">BRCT domain-containing protein</fullName>
    </recommendedName>
</protein>
<dbReference type="InterPro" id="IPR001357">
    <property type="entry name" value="BRCT_dom"/>
</dbReference>
<dbReference type="Proteomes" id="UP001302745">
    <property type="component" value="Unassembled WGS sequence"/>
</dbReference>
<dbReference type="EMBL" id="MU857001">
    <property type="protein sequence ID" value="KAK4151764.1"/>
    <property type="molecule type" value="Genomic_DNA"/>
</dbReference>
<sequence length="298" mass="34134">MRSRKEKPIFRGLTIAAAGPLGGSDQWTDANIVRWVGLREGKFVREMGEDKDKGEGEEVTHLVCSAEEFRRRGGMVKSALKRPKTCQIVTLDWLEDSMLRGRRLPEEPYSHLRALRRERERERKRLMVVKGLEKAVKEVNPNFYHLYRDHTFFQYEVVMTRDDEEAGIQGERYVLSSNNAKPRLYWFMAKFYKKKGDAQPKIYRPSHAPGVFAREFALFESFFQIKTGIPWTQRLVKAGTAEKSLFQYQPPTGGKPVGWVPVEYIPADVPDVPDVAMADADADEETSTLAPLEATSDC</sequence>
<dbReference type="Gene3D" id="3.40.50.10190">
    <property type="entry name" value="BRCT domain"/>
    <property type="match status" value="1"/>
</dbReference>
<organism evidence="3 4">
    <name type="scientific">Chaetomidium leptoderma</name>
    <dbReference type="NCBI Taxonomy" id="669021"/>
    <lineage>
        <taxon>Eukaryota</taxon>
        <taxon>Fungi</taxon>
        <taxon>Dikarya</taxon>
        <taxon>Ascomycota</taxon>
        <taxon>Pezizomycotina</taxon>
        <taxon>Sordariomycetes</taxon>
        <taxon>Sordariomycetidae</taxon>
        <taxon>Sordariales</taxon>
        <taxon>Chaetomiaceae</taxon>
        <taxon>Chaetomidium</taxon>
    </lineage>
</organism>